<evidence type="ECO:0000313" key="2">
    <source>
        <dbReference type="Proteomes" id="UP000276215"/>
    </source>
</evidence>
<dbReference type="AlphaFoldDB" id="A0A3N4JCY4"/>
<reference evidence="1 2" key="1">
    <citation type="journal article" date="2018" name="Nat. Ecol. Evol.">
        <title>Pezizomycetes genomes reveal the molecular basis of ectomycorrhizal truffle lifestyle.</title>
        <authorList>
            <person name="Murat C."/>
            <person name="Payen T."/>
            <person name="Noel B."/>
            <person name="Kuo A."/>
            <person name="Morin E."/>
            <person name="Chen J."/>
            <person name="Kohler A."/>
            <person name="Krizsan K."/>
            <person name="Balestrini R."/>
            <person name="Da Silva C."/>
            <person name="Montanini B."/>
            <person name="Hainaut M."/>
            <person name="Levati E."/>
            <person name="Barry K.W."/>
            <person name="Belfiori B."/>
            <person name="Cichocki N."/>
            <person name="Clum A."/>
            <person name="Dockter R.B."/>
            <person name="Fauchery L."/>
            <person name="Guy J."/>
            <person name="Iotti M."/>
            <person name="Le Tacon F."/>
            <person name="Lindquist E.A."/>
            <person name="Lipzen A."/>
            <person name="Malagnac F."/>
            <person name="Mello A."/>
            <person name="Molinier V."/>
            <person name="Miyauchi S."/>
            <person name="Poulain J."/>
            <person name="Riccioni C."/>
            <person name="Rubini A."/>
            <person name="Sitrit Y."/>
            <person name="Splivallo R."/>
            <person name="Traeger S."/>
            <person name="Wang M."/>
            <person name="Zifcakova L."/>
            <person name="Wipf D."/>
            <person name="Zambonelli A."/>
            <person name="Paolocci F."/>
            <person name="Nowrousian M."/>
            <person name="Ottonello S."/>
            <person name="Baldrian P."/>
            <person name="Spatafora J.W."/>
            <person name="Henrissat B."/>
            <person name="Nagy L.G."/>
            <person name="Aury J.M."/>
            <person name="Wincker P."/>
            <person name="Grigoriev I.V."/>
            <person name="Bonfante P."/>
            <person name="Martin F.M."/>
        </authorList>
    </citation>
    <scope>NUCLEOTIDE SEQUENCE [LARGE SCALE GENOMIC DNA]</scope>
    <source>
        <strain evidence="1 2">120613-1</strain>
    </source>
</reference>
<dbReference type="EMBL" id="ML120490">
    <property type="protein sequence ID" value="RPA91684.1"/>
    <property type="molecule type" value="Genomic_DNA"/>
</dbReference>
<sequence>MIDKCKPMNHLILPVLVKGEFKDTLVEPLYQNAGVRREILHFYRLATGGKRNRITWGGMRNFRLCILGCLGQ</sequence>
<accession>A0A3N4JCY4</accession>
<name>A0A3N4JCY4_9PEZI</name>
<keyword evidence="2" id="KW-1185">Reference proteome</keyword>
<organism evidence="1 2">
    <name type="scientific">Choiromyces venosus 120613-1</name>
    <dbReference type="NCBI Taxonomy" id="1336337"/>
    <lineage>
        <taxon>Eukaryota</taxon>
        <taxon>Fungi</taxon>
        <taxon>Dikarya</taxon>
        <taxon>Ascomycota</taxon>
        <taxon>Pezizomycotina</taxon>
        <taxon>Pezizomycetes</taxon>
        <taxon>Pezizales</taxon>
        <taxon>Tuberaceae</taxon>
        <taxon>Choiromyces</taxon>
    </lineage>
</organism>
<proteinExistence type="predicted"/>
<evidence type="ECO:0000313" key="1">
    <source>
        <dbReference type="EMBL" id="RPA91684.1"/>
    </source>
</evidence>
<protein>
    <submittedName>
        <fullName evidence="1">Uncharacterized protein</fullName>
    </submittedName>
</protein>
<gene>
    <name evidence="1" type="ORF">L873DRAFT_1818990</name>
</gene>
<dbReference type="Proteomes" id="UP000276215">
    <property type="component" value="Unassembled WGS sequence"/>
</dbReference>